<dbReference type="Gene3D" id="3.40.190.10">
    <property type="entry name" value="Periplasmic binding protein-like II"/>
    <property type="match status" value="1"/>
</dbReference>
<dbReference type="RefSeq" id="WP_062410436.1">
    <property type="nucleotide sequence ID" value="NZ_CP013652.1"/>
</dbReference>
<dbReference type="KEGG" id="pnp:IJ22_46980"/>
<dbReference type="InterPro" id="IPR050490">
    <property type="entry name" value="Bact_solute-bd_prot1"/>
</dbReference>
<dbReference type="PROSITE" id="PS51257">
    <property type="entry name" value="PROKAR_LIPOPROTEIN"/>
    <property type="match status" value="1"/>
</dbReference>
<dbReference type="AlphaFoldDB" id="A0A0U2M945"/>
<dbReference type="PATRIC" id="fig|162209.4.peg.4946"/>
<keyword evidence="2" id="KW-1185">Reference proteome</keyword>
<dbReference type="InterPro" id="IPR006059">
    <property type="entry name" value="SBP"/>
</dbReference>
<dbReference type="PANTHER" id="PTHR43649:SF30">
    <property type="entry name" value="ABC TRANSPORTER SUBSTRATE-BINDING PROTEIN"/>
    <property type="match status" value="1"/>
</dbReference>
<accession>A0A0U2M945</accession>
<dbReference type="OrthoDB" id="2643984at2"/>
<dbReference type="EMBL" id="CP013652">
    <property type="protein sequence ID" value="ALS24960.1"/>
    <property type="molecule type" value="Genomic_DNA"/>
</dbReference>
<dbReference type="PANTHER" id="PTHR43649">
    <property type="entry name" value="ARABINOSE-BINDING PROTEIN-RELATED"/>
    <property type="match status" value="1"/>
</dbReference>
<dbReference type="SUPFAM" id="SSF53850">
    <property type="entry name" value="Periplasmic binding protein-like II"/>
    <property type="match status" value="1"/>
</dbReference>
<protein>
    <submittedName>
        <fullName evidence="1">ABC transporter substrate-binding protein</fullName>
    </submittedName>
</protein>
<reference evidence="1 2" key="2">
    <citation type="journal article" date="2016" name="Genome Announc.">
        <title>Complete Genome Sequences of Two Interactive Moderate Thermophiles, Paenibacillus napthalenovorans 32O-Y and Paenibacillus sp. 32O-W.</title>
        <authorList>
            <person name="Butler R.R.III."/>
            <person name="Wang J."/>
            <person name="Stark B.C."/>
            <person name="Pombert J.F."/>
        </authorList>
    </citation>
    <scope>NUCLEOTIDE SEQUENCE [LARGE SCALE GENOMIC DNA]</scope>
    <source>
        <strain evidence="1 2">32O-Y</strain>
    </source>
</reference>
<sequence length="442" mass="49028" precursor="true">MKKWVMGTAAVVMSASLIVSGCASQPDTQANSGADSEKKAVKLRMWGAVPEENGPKAVIDKWNQSHPDIQMEYVRYVNDDSGNTKLDTALMTQSDAPDIFISYGEANLNRRLNAGMTAPLDELIQKEGFNVEEIIGMENIQKFKDQIHYLPANKIIDMIVINKKALDEAGVKVPVEWTWDEYVALAQKLTKDGMKGSFITPGSDLFISKFALATVQPKDAFYTADGMSNFNHPAVKKGLELQKLLYDQGAMVSWAEGVANKLDPANELLTGKAAMVYGGTYMLRTIKDTAKYPRDFAVAFAPTPQFEKGTNVNNGGVNDFMSINKNSANKEAAFKFMAWYLQEGNMDMVAGGRIPTNKKADFNKITELIIGQDEKIIDKESLTALIKGDLTFATRFNSVAFPQLNTILREESEKYFMNVQDINKTMEALKTRADKAIQSEKK</sequence>
<organism evidence="1 2">
    <name type="scientific">Paenibacillus naphthalenovorans</name>
    <dbReference type="NCBI Taxonomy" id="162209"/>
    <lineage>
        <taxon>Bacteria</taxon>
        <taxon>Bacillati</taxon>
        <taxon>Bacillota</taxon>
        <taxon>Bacilli</taxon>
        <taxon>Bacillales</taxon>
        <taxon>Paenibacillaceae</taxon>
        <taxon>Paenibacillus</taxon>
    </lineage>
</organism>
<evidence type="ECO:0000313" key="2">
    <source>
        <dbReference type="Proteomes" id="UP000061660"/>
    </source>
</evidence>
<proteinExistence type="predicted"/>
<evidence type="ECO:0000313" key="1">
    <source>
        <dbReference type="EMBL" id="ALS24960.1"/>
    </source>
</evidence>
<reference evidence="2" key="1">
    <citation type="submission" date="2015-12" db="EMBL/GenBank/DDBJ databases">
        <title>Complete genome sequences of two moderately thermophilic Paenibacillus species.</title>
        <authorList>
            <person name="Butler R.III."/>
            <person name="Wang J."/>
            <person name="Stark B.C."/>
            <person name="Pombert J.-F."/>
        </authorList>
    </citation>
    <scope>NUCLEOTIDE SEQUENCE [LARGE SCALE GENOMIC DNA]</scope>
    <source>
        <strain evidence="2">32O-Y</strain>
    </source>
</reference>
<dbReference type="STRING" id="162209.IJ22_46980"/>
<gene>
    <name evidence="1" type="ORF">IJ22_46980</name>
</gene>
<dbReference type="Proteomes" id="UP000061660">
    <property type="component" value="Chromosome"/>
</dbReference>
<dbReference type="Pfam" id="PF01547">
    <property type="entry name" value="SBP_bac_1"/>
    <property type="match status" value="1"/>
</dbReference>
<name>A0A0U2M945_9BACL</name>